<accession>A0A811NVF1</accession>
<protein>
    <submittedName>
        <fullName evidence="1">Uncharacterized protein</fullName>
    </submittedName>
</protein>
<proteinExistence type="predicted"/>
<evidence type="ECO:0000313" key="1">
    <source>
        <dbReference type="EMBL" id="CAD6229108.1"/>
    </source>
</evidence>
<keyword evidence="2" id="KW-1185">Reference proteome</keyword>
<name>A0A811NVF1_9POAL</name>
<reference evidence="1" key="1">
    <citation type="submission" date="2020-10" db="EMBL/GenBank/DDBJ databases">
        <authorList>
            <person name="Han B."/>
            <person name="Lu T."/>
            <person name="Zhao Q."/>
            <person name="Huang X."/>
            <person name="Zhao Y."/>
        </authorList>
    </citation>
    <scope>NUCLEOTIDE SEQUENCE</scope>
</reference>
<dbReference type="EMBL" id="CAJGYO010000005">
    <property type="protein sequence ID" value="CAD6229108.1"/>
    <property type="molecule type" value="Genomic_DNA"/>
</dbReference>
<comment type="caution">
    <text evidence="1">The sequence shown here is derived from an EMBL/GenBank/DDBJ whole genome shotgun (WGS) entry which is preliminary data.</text>
</comment>
<evidence type="ECO:0000313" key="2">
    <source>
        <dbReference type="Proteomes" id="UP000604825"/>
    </source>
</evidence>
<dbReference type="GO" id="GO:0031428">
    <property type="term" value="C:box C/D methylation guide snoRNP complex"/>
    <property type="evidence" value="ECO:0007669"/>
    <property type="project" value="InterPro"/>
</dbReference>
<dbReference type="GO" id="GO:0032040">
    <property type="term" value="C:small-subunit processome"/>
    <property type="evidence" value="ECO:0007669"/>
    <property type="project" value="InterPro"/>
</dbReference>
<dbReference type="PANTHER" id="PTHR10894">
    <property type="entry name" value="NUCLEOLAR PROTEIN 5 NUCLEOLAR PROTEIN NOP5 NOP58"/>
    <property type="match status" value="1"/>
</dbReference>
<gene>
    <name evidence="1" type="ORF">NCGR_LOCUS19733</name>
</gene>
<dbReference type="GO" id="GO:0030515">
    <property type="term" value="F:snoRNA binding"/>
    <property type="evidence" value="ECO:0007669"/>
    <property type="project" value="InterPro"/>
</dbReference>
<dbReference type="PANTHER" id="PTHR10894:SF29">
    <property type="match status" value="1"/>
</dbReference>
<dbReference type="AlphaFoldDB" id="A0A811NVF1"/>
<dbReference type="InterPro" id="IPR045056">
    <property type="entry name" value="Nop56/Nop58"/>
</dbReference>
<organism evidence="1 2">
    <name type="scientific">Miscanthus lutarioriparius</name>
    <dbReference type="NCBI Taxonomy" id="422564"/>
    <lineage>
        <taxon>Eukaryota</taxon>
        <taxon>Viridiplantae</taxon>
        <taxon>Streptophyta</taxon>
        <taxon>Embryophyta</taxon>
        <taxon>Tracheophyta</taxon>
        <taxon>Spermatophyta</taxon>
        <taxon>Magnoliopsida</taxon>
        <taxon>Liliopsida</taxon>
        <taxon>Poales</taxon>
        <taxon>Poaceae</taxon>
        <taxon>PACMAD clade</taxon>
        <taxon>Panicoideae</taxon>
        <taxon>Andropogonodae</taxon>
        <taxon>Andropogoneae</taxon>
        <taxon>Saccharinae</taxon>
        <taxon>Miscanthus</taxon>
    </lineage>
</organism>
<dbReference type="Proteomes" id="UP000604825">
    <property type="component" value="Unassembled WGS sequence"/>
</dbReference>
<dbReference type="OrthoDB" id="676877at2759"/>
<sequence length="318" mass="35551">MGPYISDAMDDGDMGVTRDAIAQALLGGVYTEHLKGRKVLLETPTGFAVFLVKDFAFEQDKNIWVHFSDPECAILALVALGFKKVDNRSVAQNSDAGPGKDLVQLIMKFCRTGETLIVQDKELKASMEKKIGITCRCDGSDVGEVIWGIKNVLHAFIREEERNITPEYCLPGFPKELSRSFDECVGIGDTIKDGLDYVKVLAMVLVPELVKERDFSKTFSSDLASKLHQAQLFQAKCEDDLTMHELEKIMGYLDYLLEPVDFNKMEFRRVLLETPSGFAIFNVCEDVFSYPEIVFAIGFVSVDEKSVTRNSDLALVTN</sequence>